<dbReference type="Pfam" id="PF01880">
    <property type="entry name" value="Desulfoferrodox"/>
    <property type="match status" value="1"/>
</dbReference>
<evidence type="ECO:0000313" key="8">
    <source>
        <dbReference type="Proteomes" id="UP001082703"/>
    </source>
</evidence>
<dbReference type="InterPro" id="IPR002742">
    <property type="entry name" value="Desulfoferrodoxin_Fe-bd_dom"/>
</dbReference>
<evidence type="ECO:0000256" key="4">
    <source>
        <dbReference type="ARBA" id="ARBA00022982"/>
    </source>
</evidence>
<dbReference type="SUPFAM" id="SSF57802">
    <property type="entry name" value="Rubredoxin-like"/>
    <property type="match status" value="1"/>
</dbReference>
<dbReference type="Gene3D" id="2.60.40.730">
    <property type="entry name" value="SOR catalytic domain"/>
    <property type="match status" value="1"/>
</dbReference>
<reference evidence="7 8" key="1">
    <citation type="submission" date="2022-11" db="EMBL/GenBank/DDBJ databases">
        <authorList>
            <person name="Caiyu Z."/>
        </authorList>
    </citation>
    <scope>NUCLEOTIDE SEQUENCE [LARGE SCALE GENOMIC DNA]</scope>
    <source>
        <strain evidence="7 8">YR-4</strain>
    </source>
</reference>
<dbReference type="PANTHER" id="PTHR36541">
    <property type="entry name" value="SUPEROXIDE REDUCTASE-RELATED"/>
    <property type="match status" value="1"/>
</dbReference>
<keyword evidence="5" id="KW-0408">Iron</keyword>
<dbReference type="NCBIfam" id="TIGR00332">
    <property type="entry name" value="neela_ferrous"/>
    <property type="match status" value="1"/>
</dbReference>
<accession>A0ABT4BWT4</accession>
<gene>
    <name evidence="7" type="ORF">OUY18_09055</name>
</gene>
<proteinExistence type="inferred from homology"/>
<dbReference type="Proteomes" id="UP001082703">
    <property type="component" value="Unassembled WGS sequence"/>
</dbReference>
<dbReference type="InterPro" id="IPR036073">
    <property type="entry name" value="Desulfoferrodoxin_Fe-bd_dom_sf"/>
</dbReference>
<keyword evidence="2" id="KW-0813">Transport</keyword>
<evidence type="ECO:0000256" key="3">
    <source>
        <dbReference type="ARBA" id="ARBA00022723"/>
    </source>
</evidence>
<dbReference type="EMBL" id="JAPOHA010000008">
    <property type="protein sequence ID" value="MCY1714403.1"/>
    <property type="molecule type" value="Genomic_DNA"/>
</dbReference>
<protein>
    <submittedName>
        <fullName evidence="7">Desulfoferrodoxin family protein</fullName>
    </submittedName>
</protein>
<comment type="similarity">
    <text evidence="1">Belongs to the desulfoferrodoxin family.</text>
</comment>
<dbReference type="PANTHER" id="PTHR36541:SF1">
    <property type="entry name" value="SUPEROXIDE REDUCTASE-RELATED"/>
    <property type="match status" value="1"/>
</dbReference>
<evidence type="ECO:0000256" key="5">
    <source>
        <dbReference type="ARBA" id="ARBA00023004"/>
    </source>
</evidence>
<dbReference type="SUPFAM" id="SSF49367">
    <property type="entry name" value="Superoxide reductase-like"/>
    <property type="match status" value="1"/>
</dbReference>
<evidence type="ECO:0000256" key="1">
    <source>
        <dbReference type="ARBA" id="ARBA00005941"/>
    </source>
</evidence>
<keyword evidence="3" id="KW-0479">Metal-binding</keyword>
<name>A0ABT4BWT4_9FIRM</name>
<keyword evidence="4" id="KW-0249">Electron transport</keyword>
<keyword evidence="8" id="KW-1185">Reference proteome</keyword>
<sequence>MANKNVKFYLCKHCGNFVGMIYNSGVSMICCGEPMTELVPNTVEAAHEKHLPVVNVSGNTVTVKVGSVEHPMLEAHYIEWIYLETKNGGQRKALHPGDKPEATFELVDDEAVAAYAYCNLHGLWMTEIS</sequence>
<dbReference type="RefSeq" id="WP_268058454.1">
    <property type="nucleotide sequence ID" value="NZ_JAPOHA010000008.1"/>
</dbReference>
<organism evidence="7 8">
    <name type="scientific">Caproiciproducens galactitolivorans</name>
    <dbReference type="NCBI Taxonomy" id="642589"/>
    <lineage>
        <taxon>Bacteria</taxon>
        <taxon>Bacillati</taxon>
        <taxon>Bacillota</taxon>
        <taxon>Clostridia</taxon>
        <taxon>Eubacteriales</taxon>
        <taxon>Acutalibacteraceae</taxon>
        <taxon>Caproiciproducens</taxon>
    </lineage>
</organism>
<evidence type="ECO:0000256" key="2">
    <source>
        <dbReference type="ARBA" id="ARBA00022448"/>
    </source>
</evidence>
<dbReference type="InterPro" id="IPR051233">
    <property type="entry name" value="Desulfoferrodoxin_SOR"/>
</dbReference>
<evidence type="ECO:0000259" key="6">
    <source>
        <dbReference type="Pfam" id="PF01880"/>
    </source>
</evidence>
<comment type="caution">
    <text evidence="7">The sequence shown here is derived from an EMBL/GenBank/DDBJ whole genome shotgun (WGS) entry which is preliminary data.</text>
</comment>
<feature type="domain" description="Desulfoferrodoxin ferrous iron-binding" evidence="6">
    <location>
        <begin position="43"/>
        <end position="126"/>
    </location>
</feature>
<evidence type="ECO:0000313" key="7">
    <source>
        <dbReference type="EMBL" id="MCY1714403.1"/>
    </source>
</evidence>